<feature type="transmembrane region" description="Helical" evidence="10">
    <location>
        <begin position="226"/>
        <end position="245"/>
    </location>
</feature>
<dbReference type="Pfam" id="PF22776">
    <property type="entry name" value="K_trans_C"/>
    <property type="match status" value="1"/>
</dbReference>
<evidence type="ECO:0000256" key="4">
    <source>
        <dbReference type="ARBA" id="ARBA00022692"/>
    </source>
</evidence>
<keyword evidence="3" id="KW-0633">Potassium transport</keyword>
<keyword evidence="2" id="KW-0813">Transport</keyword>
<feature type="transmembrane region" description="Helical" evidence="10">
    <location>
        <begin position="511"/>
        <end position="532"/>
    </location>
</feature>
<feature type="transmembrane region" description="Helical" evidence="10">
    <location>
        <begin position="334"/>
        <end position="355"/>
    </location>
</feature>
<feature type="transmembrane region" description="Helical" evidence="10">
    <location>
        <begin position="64"/>
        <end position="88"/>
    </location>
</feature>
<evidence type="ECO:0000256" key="5">
    <source>
        <dbReference type="ARBA" id="ARBA00022958"/>
    </source>
</evidence>
<evidence type="ECO:0000313" key="14">
    <source>
        <dbReference type="Proteomes" id="UP000799776"/>
    </source>
</evidence>
<evidence type="ECO:0000256" key="6">
    <source>
        <dbReference type="ARBA" id="ARBA00022989"/>
    </source>
</evidence>
<feature type="transmembrane region" description="Helical" evidence="10">
    <location>
        <begin position="422"/>
        <end position="446"/>
    </location>
</feature>
<evidence type="ECO:0000256" key="3">
    <source>
        <dbReference type="ARBA" id="ARBA00022538"/>
    </source>
</evidence>
<proteinExistence type="predicted"/>
<feature type="domain" description="K+ potassium transporter C-terminal" evidence="12">
    <location>
        <begin position="576"/>
        <end position="767"/>
    </location>
</feature>
<evidence type="ECO:0000256" key="9">
    <source>
        <dbReference type="SAM" id="MobiDB-lite"/>
    </source>
</evidence>
<dbReference type="InterPro" id="IPR053952">
    <property type="entry name" value="K_trans_C"/>
</dbReference>
<evidence type="ECO:0000259" key="12">
    <source>
        <dbReference type="Pfam" id="PF22776"/>
    </source>
</evidence>
<comment type="caution">
    <text evidence="13">The sequence shown here is derived from an EMBL/GenBank/DDBJ whole genome shotgun (WGS) entry which is preliminary data.</text>
</comment>
<dbReference type="InterPro" id="IPR003855">
    <property type="entry name" value="K+_transporter"/>
</dbReference>
<evidence type="ECO:0000256" key="8">
    <source>
        <dbReference type="ARBA" id="ARBA00023136"/>
    </source>
</evidence>
<organism evidence="13 14">
    <name type="scientific">Saccharata proteae CBS 121410</name>
    <dbReference type="NCBI Taxonomy" id="1314787"/>
    <lineage>
        <taxon>Eukaryota</taxon>
        <taxon>Fungi</taxon>
        <taxon>Dikarya</taxon>
        <taxon>Ascomycota</taxon>
        <taxon>Pezizomycotina</taxon>
        <taxon>Dothideomycetes</taxon>
        <taxon>Dothideomycetes incertae sedis</taxon>
        <taxon>Botryosphaeriales</taxon>
        <taxon>Saccharataceae</taxon>
        <taxon>Saccharata</taxon>
    </lineage>
</organism>
<dbReference type="Proteomes" id="UP000799776">
    <property type="component" value="Unassembled WGS sequence"/>
</dbReference>
<evidence type="ECO:0000259" key="11">
    <source>
        <dbReference type="Pfam" id="PF02705"/>
    </source>
</evidence>
<sequence length="767" mass="85282">MEQSRSIAFRDPQDQDALPRQRVNGDVKSAAIDEKDFDLEFDEEGAGVQERDFKRKQVFKGWTLLWLAYQSTGVIYGDIGTSPLYVFSSTFSSEPSHDDLLGALSLIIWSITLIVTVKYVCIVLHANDEGEGGTFAIYNLLSRYSNIAKHDPKKKNMFKLERYLSQDMRPSNRTFRGIIESSPFAHGLLKGLAVFGVSLILADSILTPAQSVLGAIQGLKVAKESIDTNTIVGVSCAILVLLFMLQPLGIARLASCFAPIVIIWLLFNLSFGIYNLVQYDYSVLKAFSPYYAGLFFVRNKTDGWISLGGILLAFTGCEALFADLGAFSQRAIQISWLCLAYPCLLFAYIGQAAFISQNEGAYANPFFKTVPPGMFYPSLVISILAAIVASQALITSAFQLLSQVMNTSYFPQIKMVYTSDKFHGQVYIPMANWLMMIGTVIVTAVYNNTTKLGHAYGFCVVLVTFITTCLIALVAIIVWRMPWYLVLAIWLPFATLDGLFLSSAATKFIDGAWFTFALAVILASFFILWRYGKELQWQAESKGRLGLKQLIIQTGDLDGKIRLTDAFGGGEITKIKGLGIFFDKAGDRVPTVYEEFIRKFEAQQDVHVFLHLRALSVPHVAEDDRHTVSATSLPNCYRMTVRHGYNDHPINADLGKIVYNELRGAIVRASRPSTRSNGTDSVPSSVASGQQSPTIARRVAALDAAYARQVVYVVGKEELRLLQHKNGFFKRVVLGIFLFIRENTRAKVAKMNIPVEKLVEVGFVREI</sequence>
<dbReference type="OrthoDB" id="504708at2759"/>
<protein>
    <submittedName>
        <fullName evidence="13">Potassium transporter</fullName>
    </submittedName>
</protein>
<gene>
    <name evidence="13" type="ORF">K490DRAFT_51817</name>
</gene>
<evidence type="ECO:0000256" key="10">
    <source>
        <dbReference type="SAM" id="Phobius"/>
    </source>
</evidence>
<keyword evidence="6 10" id="KW-1133">Transmembrane helix</keyword>
<feature type="transmembrane region" description="Helical" evidence="10">
    <location>
        <begin position="188"/>
        <end position="206"/>
    </location>
</feature>
<feature type="transmembrane region" description="Helical" evidence="10">
    <location>
        <begin position="452"/>
        <end position="476"/>
    </location>
</feature>
<feature type="transmembrane region" description="Helical" evidence="10">
    <location>
        <begin position="257"/>
        <end position="277"/>
    </location>
</feature>
<keyword evidence="4 10" id="KW-0812">Transmembrane</keyword>
<feature type="transmembrane region" description="Helical" evidence="10">
    <location>
        <begin position="375"/>
        <end position="401"/>
    </location>
</feature>
<feature type="region of interest" description="Disordered" evidence="9">
    <location>
        <begin position="670"/>
        <end position="689"/>
    </location>
</feature>
<feature type="transmembrane region" description="Helical" evidence="10">
    <location>
        <begin position="100"/>
        <end position="121"/>
    </location>
</feature>
<evidence type="ECO:0000256" key="1">
    <source>
        <dbReference type="ARBA" id="ARBA00004141"/>
    </source>
</evidence>
<accession>A0A9P4LT48</accession>
<evidence type="ECO:0000313" key="13">
    <source>
        <dbReference type="EMBL" id="KAF2083387.1"/>
    </source>
</evidence>
<keyword evidence="5" id="KW-0630">Potassium</keyword>
<keyword evidence="7" id="KW-0406">Ion transport</keyword>
<feature type="compositionally biased region" description="Basic and acidic residues" evidence="9">
    <location>
        <begin position="11"/>
        <end position="20"/>
    </location>
</feature>
<feature type="region of interest" description="Disordered" evidence="9">
    <location>
        <begin position="1"/>
        <end position="20"/>
    </location>
</feature>
<feature type="compositionally biased region" description="Polar residues" evidence="9">
    <location>
        <begin position="671"/>
        <end position="689"/>
    </location>
</feature>
<dbReference type="PANTHER" id="PTHR30540">
    <property type="entry name" value="OSMOTIC STRESS POTASSIUM TRANSPORTER"/>
    <property type="match status" value="1"/>
</dbReference>
<feature type="domain" description="K+ potassium transporter integral membrane" evidence="11">
    <location>
        <begin position="67"/>
        <end position="551"/>
    </location>
</feature>
<name>A0A9P4LT48_9PEZI</name>
<dbReference type="NCBIfam" id="TIGR00794">
    <property type="entry name" value="kup"/>
    <property type="match status" value="1"/>
</dbReference>
<keyword evidence="14" id="KW-1185">Reference proteome</keyword>
<dbReference type="InterPro" id="IPR053951">
    <property type="entry name" value="K_trans_N"/>
</dbReference>
<dbReference type="GO" id="GO:0016020">
    <property type="term" value="C:membrane"/>
    <property type="evidence" value="ECO:0007669"/>
    <property type="project" value="UniProtKB-SubCell"/>
</dbReference>
<dbReference type="Pfam" id="PF02705">
    <property type="entry name" value="K_trans"/>
    <property type="match status" value="1"/>
</dbReference>
<keyword evidence="8 10" id="KW-0472">Membrane</keyword>
<dbReference type="EMBL" id="ML978793">
    <property type="protein sequence ID" value="KAF2083387.1"/>
    <property type="molecule type" value="Genomic_DNA"/>
</dbReference>
<feature type="transmembrane region" description="Helical" evidence="10">
    <location>
        <begin position="483"/>
        <end position="505"/>
    </location>
</feature>
<dbReference type="GO" id="GO:0015079">
    <property type="term" value="F:potassium ion transmembrane transporter activity"/>
    <property type="evidence" value="ECO:0007669"/>
    <property type="project" value="InterPro"/>
</dbReference>
<comment type="subcellular location">
    <subcellularLocation>
        <location evidence="1">Membrane</location>
        <topology evidence="1">Multi-pass membrane protein</topology>
    </subcellularLocation>
</comment>
<evidence type="ECO:0000256" key="2">
    <source>
        <dbReference type="ARBA" id="ARBA00022448"/>
    </source>
</evidence>
<dbReference type="PANTHER" id="PTHR30540:SF83">
    <property type="entry name" value="K+ POTASSIUM TRANSPORTER"/>
    <property type="match status" value="1"/>
</dbReference>
<evidence type="ECO:0000256" key="7">
    <source>
        <dbReference type="ARBA" id="ARBA00023065"/>
    </source>
</evidence>
<feature type="transmembrane region" description="Helical" evidence="10">
    <location>
        <begin position="304"/>
        <end position="322"/>
    </location>
</feature>
<dbReference type="AlphaFoldDB" id="A0A9P4LT48"/>
<reference evidence="13" key="1">
    <citation type="journal article" date="2020" name="Stud. Mycol.">
        <title>101 Dothideomycetes genomes: a test case for predicting lifestyles and emergence of pathogens.</title>
        <authorList>
            <person name="Haridas S."/>
            <person name="Albert R."/>
            <person name="Binder M."/>
            <person name="Bloem J."/>
            <person name="Labutti K."/>
            <person name="Salamov A."/>
            <person name="Andreopoulos B."/>
            <person name="Baker S."/>
            <person name="Barry K."/>
            <person name="Bills G."/>
            <person name="Bluhm B."/>
            <person name="Cannon C."/>
            <person name="Castanera R."/>
            <person name="Culley D."/>
            <person name="Daum C."/>
            <person name="Ezra D."/>
            <person name="Gonzalez J."/>
            <person name="Henrissat B."/>
            <person name="Kuo A."/>
            <person name="Liang C."/>
            <person name="Lipzen A."/>
            <person name="Lutzoni F."/>
            <person name="Magnuson J."/>
            <person name="Mondo S."/>
            <person name="Nolan M."/>
            <person name="Ohm R."/>
            <person name="Pangilinan J."/>
            <person name="Park H.-J."/>
            <person name="Ramirez L."/>
            <person name="Alfaro M."/>
            <person name="Sun H."/>
            <person name="Tritt A."/>
            <person name="Yoshinaga Y."/>
            <person name="Zwiers L.-H."/>
            <person name="Turgeon B."/>
            <person name="Goodwin S."/>
            <person name="Spatafora J."/>
            <person name="Crous P."/>
            <person name="Grigoriev I."/>
        </authorList>
    </citation>
    <scope>NUCLEOTIDE SEQUENCE</scope>
    <source>
        <strain evidence="13">CBS 121410</strain>
    </source>
</reference>